<name>A0ABQ9XA34_9EUKA</name>
<dbReference type="EMBL" id="JARBJD010000192">
    <property type="protein sequence ID" value="KAK2947724.1"/>
    <property type="molecule type" value="Genomic_DNA"/>
</dbReference>
<sequence length="718" mass="81011">MNMFQRLFTVVDASTPTFLLCKAITFLYLNDKKNPLVRDSISALRLRQSFVANDSVTLCPLDINTYTPIQIACQLSPIKGYLERNEDKEKGLLVLEDEIEDEFGEVQLVTDYTDVMEEADLTQYVVVRVDEKKKEADEGVEKIASESRGSAREIVSFALLGLNENEREATVASMKKKAEVAAEATEEQNEEEIFQLMKTRPEVDMETGRSRVIGIDTRFVTNPMSVDEEDDAEKEMAQEMLNNLAETMKQKADDQGAEEQKADEQMASDFDMSSYLDMTRYVLEQSNETIQVNREQQRLTMAGLVVSEEDREVIRAKEKEEWRKEEEERRRQAERMNPIRRKEMEEKKKELQKRKEAGDKQREDQQKTLTLTHVEELGLAKEKTKPKSKPKPKTVSQPAKQPSPKSQEPAKPATSHVSPPTTPPMYTEVVPIQNWVVENVDEDAVDRPAKKAKKAKGEKENGKNDQPKKAPKAKSKKKWKDLVPPSSSTAGSSGKQSRSASEAKIVQVVSRLQDQNSYLVHKLGNHGHGSDEANHRSSTTSLNDLRPSGRESEWILGTEYSHETIHTPPQSLRLSSRIVHDSDDETEDNALFTVPFPPATTQSTSTEQNLPNRRQTHVESAYQPDEESTAPPNGLPRQSPLVKTMKQQSSNPSPDFLETPRTPPRRSRQKLSKKASIAAISEAKQEPRPHKKGVSEGLPPTEEVTLNIKTGQRSGENI</sequence>
<feature type="region of interest" description="Disordered" evidence="1">
    <location>
        <begin position="441"/>
        <end position="550"/>
    </location>
</feature>
<keyword evidence="3" id="KW-1185">Reference proteome</keyword>
<feature type="compositionally biased region" description="Polar residues" evidence="1">
    <location>
        <begin position="599"/>
        <end position="613"/>
    </location>
</feature>
<protein>
    <submittedName>
        <fullName evidence="2">Uncharacterized protein</fullName>
    </submittedName>
</protein>
<feature type="compositionally biased region" description="Basic and acidic residues" evidence="1">
    <location>
        <begin position="445"/>
        <end position="468"/>
    </location>
</feature>
<feature type="compositionally biased region" description="Basic and acidic residues" evidence="1">
    <location>
        <begin position="373"/>
        <end position="385"/>
    </location>
</feature>
<feature type="region of interest" description="Disordered" evidence="1">
    <location>
        <begin position="588"/>
        <end position="718"/>
    </location>
</feature>
<dbReference type="Proteomes" id="UP001281761">
    <property type="component" value="Unassembled WGS sequence"/>
</dbReference>
<organism evidence="2 3">
    <name type="scientific">Blattamonas nauphoetae</name>
    <dbReference type="NCBI Taxonomy" id="2049346"/>
    <lineage>
        <taxon>Eukaryota</taxon>
        <taxon>Metamonada</taxon>
        <taxon>Preaxostyla</taxon>
        <taxon>Oxymonadida</taxon>
        <taxon>Blattamonas</taxon>
    </lineage>
</organism>
<comment type="caution">
    <text evidence="2">The sequence shown here is derived from an EMBL/GenBank/DDBJ whole genome shotgun (WGS) entry which is preliminary data.</text>
</comment>
<gene>
    <name evidence="2" type="ORF">BLNAU_17324</name>
</gene>
<feature type="compositionally biased region" description="Polar residues" evidence="1">
    <location>
        <begin position="707"/>
        <end position="718"/>
    </location>
</feature>
<feature type="compositionally biased region" description="Polar residues" evidence="1">
    <location>
        <begin position="394"/>
        <end position="406"/>
    </location>
</feature>
<evidence type="ECO:0000256" key="1">
    <source>
        <dbReference type="SAM" id="MobiDB-lite"/>
    </source>
</evidence>
<feature type="compositionally biased region" description="Basic residues" evidence="1">
    <location>
        <begin position="469"/>
        <end position="479"/>
    </location>
</feature>
<feature type="region of interest" description="Disordered" evidence="1">
    <location>
        <begin position="308"/>
        <end position="426"/>
    </location>
</feature>
<reference evidence="2 3" key="1">
    <citation type="journal article" date="2022" name="bioRxiv">
        <title>Genomics of Preaxostyla Flagellates Illuminates Evolutionary Transitions and the Path Towards Mitochondrial Loss.</title>
        <authorList>
            <person name="Novak L.V.F."/>
            <person name="Treitli S.C."/>
            <person name="Pyrih J."/>
            <person name="Halakuc P."/>
            <person name="Pipaliya S.V."/>
            <person name="Vacek V."/>
            <person name="Brzon O."/>
            <person name="Soukal P."/>
            <person name="Eme L."/>
            <person name="Dacks J.B."/>
            <person name="Karnkowska A."/>
            <person name="Elias M."/>
            <person name="Hampl V."/>
        </authorList>
    </citation>
    <scope>NUCLEOTIDE SEQUENCE [LARGE SCALE GENOMIC DNA]</scope>
    <source>
        <strain evidence="2">NAU3</strain>
        <tissue evidence="2">Gut</tissue>
    </source>
</reference>
<feature type="compositionally biased region" description="Basic and acidic residues" evidence="1">
    <location>
        <begin position="312"/>
        <end position="334"/>
    </location>
</feature>
<feature type="compositionally biased region" description="Basic and acidic residues" evidence="1">
    <location>
        <begin position="340"/>
        <end position="366"/>
    </location>
</feature>
<accession>A0ABQ9XA34</accession>
<evidence type="ECO:0000313" key="3">
    <source>
        <dbReference type="Proteomes" id="UP001281761"/>
    </source>
</evidence>
<feature type="compositionally biased region" description="Low complexity" evidence="1">
    <location>
        <begin position="486"/>
        <end position="499"/>
    </location>
</feature>
<feature type="compositionally biased region" description="Basic residues" evidence="1">
    <location>
        <begin position="663"/>
        <end position="673"/>
    </location>
</feature>
<evidence type="ECO:0000313" key="2">
    <source>
        <dbReference type="EMBL" id="KAK2947724.1"/>
    </source>
</evidence>
<proteinExistence type="predicted"/>